<dbReference type="Gene3D" id="2.60.120.10">
    <property type="entry name" value="Jelly Rolls"/>
    <property type="match status" value="2"/>
</dbReference>
<accession>A0A2A9NDM4</accession>
<feature type="domain" description="Phosphomannose isomerase type I catalytic" evidence="1">
    <location>
        <begin position="8"/>
        <end position="59"/>
    </location>
</feature>
<dbReference type="InterPro" id="IPR011051">
    <property type="entry name" value="RmlC_Cupin_sf"/>
</dbReference>
<dbReference type="STRING" id="703135.A0A2A9NDM4"/>
<name>A0A2A9NDM4_9AGAR</name>
<dbReference type="InterPro" id="IPR016305">
    <property type="entry name" value="Mannose-6-P_Isomerase"/>
</dbReference>
<dbReference type="PANTHER" id="PTHR10309">
    <property type="entry name" value="MANNOSE-6-PHOSPHATE ISOMERASE"/>
    <property type="match status" value="1"/>
</dbReference>
<dbReference type="OrthoDB" id="6605218at2759"/>
<dbReference type="Pfam" id="PF20511">
    <property type="entry name" value="PMI_typeI_cat"/>
    <property type="match status" value="2"/>
</dbReference>
<dbReference type="UniPathway" id="UPA00126">
    <property type="reaction ID" value="UER00423"/>
</dbReference>
<dbReference type="PANTHER" id="PTHR10309:SF0">
    <property type="entry name" value="MANNOSE-6-PHOSPHATE ISOMERASE"/>
    <property type="match status" value="1"/>
</dbReference>
<dbReference type="SUPFAM" id="SSF51182">
    <property type="entry name" value="RmlC-like cupins"/>
    <property type="match status" value="1"/>
</dbReference>
<evidence type="ECO:0000259" key="1">
    <source>
        <dbReference type="Pfam" id="PF20511"/>
    </source>
</evidence>
<dbReference type="AlphaFoldDB" id="A0A2A9NDM4"/>
<dbReference type="GO" id="GO:0009298">
    <property type="term" value="P:GDP-mannose biosynthetic process"/>
    <property type="evidence" value="ECO:0007669"/>
    <property type="project" value="UniProtKB-UniPathway"/>
</dbReference>
<dbReference type="Gene3D" id="1.10.441.10">
    <property type="entry name" value="Phosphomannose Isomerase, domain 2"/>
    <property type="match status" value="1"/>
</dbReference>
<dbReference type="GO" id="GO:0005829">
    <property type="term" value="C:cytosol"/>
    <property type="evidence" value="ECO:0007669"/>
    <property type="project" value="TreeGrafter"/>
</dbReference>
<sequence>MSSASTVFKSTPTIQEYDWGRVGGTNKVTQFAAASVIPGFAIDDARPYTEIRISANPSLIGQKMIDHFGAADGNLPFLFKVLSISKAQRTAAPTTARHLQRYNPNRKPEMAFALTPFLALCGFRPLPEIALHLQATAELAALIPPQILDKFLLLPVTNASQNVTTSPGSDPMDP</sequence>
<feature type="domain" description="Phosphomannose isomerase type I catalytic" evidence="1">
    <location>
        <begin position="64"/>
        <end position="126"/>
    </location>
</feature>
<dbReference type="Proteomes" id="UP000242287">
    <property type="component" value="Unassembled WGS sequence"/>
</dbReference>
<dbReference type="InterPro" id="IPR046457">
    <property type="entry name" value="PMI_typeI_cat"/>
</dbReference>
<dbReference type="EMBL" id="KZ302284">
    <property type="protein sequence ID" value="PFH45820.1"/>
    <property type="molecule type" value="Genomic_DNA"/>
</dbReference>
<keyword evidence="3" id="KW-1185">Reference proteome</keyword>
<proteinExistence type="predicted"/>
<evidence type="ECO:0000313" key="2">
    <source>
        <dbReference type="EMBL" id="PFH45820.1"/>
    </source>
</evidence>
<dbReference type="GO" id="GO:0008270">
    <property type="term" value="F:zinc ion binding"/>
    <property type="evidence" value="ECO:0007669"/>
    <property type="project" value="InterPro"/>
</dbReference>
<evidence type="ECO:0000313" key="3">
    <source>
        <dbReference type="Proteomes" id="UP000242287"/>
    </source>
</evidence>
<protein>
    <recommendedName>
        <fullName evidence="1">Phosphomannose isomerase type I catalytic domain-containing protein</fullName>
    </recommendedName>
</protein>
<dbReference type="GO" id="GO:0004476">
    <property type="term" value="F:mannose-6-phosphate isomerase activity"/>
    <property type="evidence" value="ECO:0007669"/>
    <property type="project" value="InterPro"/>
</dbReference>
<organism evidence="2 3">
    <name type="scientific">Amanita thiersii Skay4041</name>
    <dbReference type="NCBI Taxonomy" id="703135"/>
    <lineage>
        <taxon>Eukaryota</taxon>
        <taxon>Fungi</taxon>
        <taxon>Dikarya</taxon>
        <taxon>Basidiomycota</taxon>
        <taxon>Agaricomycotina</taxon>
        <taxon>Agaricomycetes</taxon>
        <taxon>Agaricomycetidae</taxon>
        <taxon>Agaricales</taxon>
        <taxon>Pluteineae</taxon>
        <taxon>Amanitaceae</taxon>
        <taxon>Amanita</taxon>
    </lineage>
</organism>
<reference evidence="2 3" key="1">
    <citation type="submission" date="2014-02" db="EMBL/GenBank/DDBJ databases">
        <title>Transposable element dynamics among asymbiotic and ectomycorrhizal Amanita fungi.</title>
        <authorList>
            <consortium name="DOE Joint Genome Institute"/>
            <person name="Hess J."/>
            <person name="Skrede I."/>
            <person name="Wolfe B."/>
            <person name="LaButti K."/>
            <person name="Ohm R.A."/>
            <person name="Grigoriev I.V."/>
            <person name="Pringle A."/>
        </authorList>
    </citation>
    <scope>NUCLEOTIDE SEQUENCE [LARGE SCALE GENOMIC DNA]</scope>
    <source>
        <strain evidence="2 3">SKay4041</strain>
    </source>
</reference>
<gene>
    <name evidence="2" type="ORF">AMATHDRAFT_8616</name>
</gene>
<dbReference type="InterPro" id="IPR014710">
    <property type="entry name" value="RmlC-like_jellyroll"/>
</dbReference>